<name>A0A0A9FFJ5_ARUDO</name>
<accession>A0A0A9FFJ5</accession>
<feature type="transmembrane region" description="Helical" evidence="1">
    <location>
        <begin position="38"/>
        <end position="56"/>
    </location>
</feature>
<reference evidence="2" key="1">
    <citation type="submission" date="2014-09" db="EMBL/GenBank/DDBJ databases">
        <authorList>
            <person name="Magalhaes I.L.F."/>
            <person name="Oliveira U."/>
            <person name="Santos F.R."/>
            <person name="Vidigal T.H.D.A."/>
            <person name="Brescovit A.D."/>
            <person name="Santos A.J."/>
        </authorList>
    </citation>
    <scope>NUCLEOTIDE SEQUENCE</scope>
    <source>
        <tissue evidence="2">Shoot tissue taken approximately 20 cm above the soil surface</tissue>
    </source>
</reference>
<keyword evidence="1" id="KW-0472">Membrane</keyword>
<sequence>MLCFRKFMGYMIKVFPLRTYLLIFHLGHLHFLSFCPHLLGSSCFSTLNLIIPLNYLRLRQRSF</sequence>
<protein>
    <submittedName>
        <fullName evidence="2">Uncharacterized protein</fullName>
    </submittedName>
</protein>
<organism evidence="2">
    <name type="scientific">Arundo donax</name>
    <name type="common">Giant reed</name>
    <name type="synonym">Donax arundinaceus</name>
    <dbReference type="NCBI Taxonomy" id="35708"/>
    <lineage>
        <taxon>Eukaryota</taxon>
        <taxon>Viridiplantae</taxon>
        <taxon>Streptophyta</taxon>
        <taxon>Embryophyta</taxon>
        <taxon>Tracheophyta</taxon>
        <taxon>Spermatophyta</taxon>
        <taxon>Magnoliopsida</taxon>
        <taxon>Liliopsida</taxon>
        <taxon>Poales</taxon>
        <taxon>Poaceae</taxon>
        <taxon>PACMAD clade</taxon>
        <taxon>Arundinoideae</taxon>
        <taxon>Arundineae</taxon>
        <taxon>Arundo</taxon>
    </lineage>
</organism>
<keyword evidence="1" id="KW-1133">Transmembrane helix</keyword>
<keyword evidence="1" id="KW-0812">Transmembrane</keyword>
<dbReference type="AlphaFoldDB" id="A0A0A9FFJ5"/>
<reference evidence="2" key="2">
    <citation type="journal article" date="2015" name="Data Brief">
        <title>Shoot transcriptome of the giant reed, Arundo donax.</title>
        <authorList>
            <person name="Barrero R.A."/>
            <person name="Guerrero F.D."/>
            <person name="Moolhuijzen P."/>
            <person name="Goolsby J.A."/>
            <person name="Tidwell J."/>
            <person name="Bellgard S.E."/>
            <person name="Bellgard M.I."/>
        </authorList>
    </citation>
    <scope>NUCLEOTIDE SEQUENCE</scope>
    <source>
        <tissue evidence="2">Shoot tissue taken approximately 20 cm above the soil surface</tissue>
    </source>
</reference>
<feature type="transmembrane region" description="Helical" evidence="1">
    <location>
        <begin position="7"/>
        <end position="26"/>
    </location>
</feature>
<evidence type="ECO:0000313" key="2">
    <source>
        <dbReference type="EMBL" id="JAE11820.1"/>
    </source>
</evidence>
<dbReference type="EMBL" id="GBRH01186076">
    <property type="protein sequence ID" value="JAE11820.1"/>
    <property type="molecule type" value="Transcribed_RNA"/>
</dbReference>
<proteinExistence type="predicted"/>
<evidence type="ECO:0000256" key="1">
    <source>
        <dbReference type="SAM" id="Phobius"/>
    </source>
</evidence>